<evidence type="ECO:0000313" key="2">
    <source>
        <dbReference type="Proteomes" id="UP001150581"/>
    </source>
</evidence>
<feature type="non-terminal residue" evidence="1">
    <location>
        <position position="1103"/>
    </location>
</feature>
<keyword evidence="2" id="KW-1185">Reference proteome</keyword>
<dbReference type="EMBL" id="JANBPG010001215">
    <property type="protein sequence ID" value="KAJ1891122.1"/>
    <property type="molecule type" value="Genomic_DNA"/>
</dbReference>
<name>A0ACC1IC45_9FUNG</name>
<proteinExistence type="predicted"/>
<evidence type="ECO:0000313" key="1">
    <source>
        <dbReference type="EMBL" id="KAJ1891122.1"/>
    </source>
</evidence>
<protein>
    <submittedName>
        <fullName evidence="1">Uncharacterized protein</fullName>
    </submittedName>
</protein>
<dbReference type="Proteomes" id="UP001150581">
    <property type="component" value="Unassembled WGS sequence"/>
</dbReference>
<gene>
    <name evidence="1" type="ORF">LPJ66_007098</name>
</gene>
<accession>A0ACC1IC45</accession>
<comment type="caution">
    <text evidence="1">The sequence shown here is derived from an EMBL/GenBank/DDBJ whole genome shotgun (WGS) entry which is preliminary data.</text>
</comment>
<sequence>MIKTNDQRDKQNVQHLHLSEDDMDISLQGYNQSLIGAAVYWLLVVCSAGLLYIIGTWFRTIYIQLSLKRAPLNSAQYVQILSSGKHISLERVDIVKIDNPLKNLVLGFSETNQPKATAQKAMIVHSALRVLTFRHYRLIFNRQLEQFVPVSMWKDPEWNYGNVTGHSGLCAQEYKQRLGLFGKCIIDIDEKSYARLFWEEVLNPFYIFQLASIAIWCSERYYYYSGVILIISTISIASTLVSTKHTVHKIREMARYTCPVRVIRDGRWMEIQSSELVPGDVLDLANAQFSVLPCEAVLLEGDAIVNESMLTGESIAESKSSISPTSRVLPDINMSAHTFAPDVARHILFAGTQLIRVRGAHSSYQESGNSVMSNTRATAMVLRTGFCTTKGTLVRSILFPRPTTFRFYRDAFRFIGILAMVAVIGFIINSVNLHRLGVSTGVIVKKALDLITVTIPPALPAAIGIGMAFAAGRLRKASIFCTSPSRINAASKVSIAVFDKTGTLSELDLDMLGVCAVDPSTGNFTEICTSIEQAADAKIHMTGDQTDSINISVVCALATCHSLRLVNGFPVGDPLEAKMLEFSGWYIEEADELLTPFFEKLGKVSDAKAWQPPTVAYPPLAAENQGSAVKNGSASPVGVFKVFEFSSALRRASVISQPFLAPDIFHVYAKGAPEVIRSICNPATVPTNHDQLLDQYTQSGHRVIALAGKTLCGYSHAQVRAMERFSAESDLVFMGLMVFENRLKPASARVLQELRESKIRMVMCTGDNALTAVSVARECSLISPGTCVFVSQLAVATSSLEFKGGASEIDLQAPLARVSWKEATGKSVVLDSVTLVPRAADATDTKAVQMAAELKISGRYCVAVTGDVFTYLHSHATDRSNTWKHMLMRGAVYARMSPELKAELVVHLQEFGYTAGFCGDGANDCAALKSADIGVSLSEAEASVAAPFTSSIQDISCFIQILKEGRCSITTSFGCFKYMALYSIIQFTSCCLLYSYNVNLTDGQFLFIDLFIVLPIAVCMDRTRPFGRLVPKRPSANLTSKKVLTSLIGNVALVVMFQVAMFLMTEAQPWYVKPRPSDPTNPDSTPYTGDLNTSMYLFTTFQY</sequence>
<organism evidence="1 2">
    <name type="scientific">Kickxella alabastrina</name>
    <dbReference type="NCBI Taxonomy" id="61397"/>
    <lineage>
        <taxon>Eukaryota</taxon>
        <taxon>Fungi</taxon>
        <taxon>Fungi incertae sedis</taxon>
        <taxon>Zoopagomycota</taxon>
        <taxon>Kickxellomycotina</taxon>
        <taxon>Kickxellomycetes</taxon>
        <taxon>Kickxellales</taxon>
        <taxon>Kickxellaceae</taxon>
        <taxon>Kickxella</taxon>
    </lineage>
</organism>
<reference evidence="1" key="1">
    <citation type="submission" date="2022-07" db="EMBL/GenBank/DDBJ databases">
        <title>Phylogenomic reconstructions and comparative analyses of Kickxellomycotina fungi.</title>
        <authorList>
            <person name="Reynolds N.K."/>
            <person name="Stajich J.E."/>
            <person name="Barry K."/>
            <person name="Grigoriev I.V."/>
            <person name="Crous P."/>
            <person name="Smith M.E."/>
        </authorList>
    </citation>
    <scope>NUCLEOTIDE SEQUENCE</scope>
    <source>
        <strain evidence="1">Benny 63K</strain>
    </source>
</reference>